<keyword evidence="3" id="KW-1185">Reference proteome</keyword>
<evidence type="ECO:0000256" key="1">
    <source>
        <dbReference type="SAM" id="MobiDB-lite"/>
    </source>
</evidence>
<gene>
    <name evidence="2" type="ORF">CCMP2556_LOCUS55325</name>
</gene>
<protein>
    <submittedName>
        <fullName evidence="2">Uncharacterized protein</fullName>
    </submittedName>
</protein>
<accession>A0ABP0T0D2</accession>
<reference evidence="2 3" key="1">
    <citation type="submission" date="2024-02" db="EMBL/GenBank/DDBJ databases">
        <authorList>
            <person name="Chen Y."/>
            <person name="Shah S."/>
            <person name="Dougan E. K."/>
            <person name="Thang M."/>
            <person name="Chan C."/>
        </authorList>
    </citation>
    <scope>NUCLEOTIDE SEQUENCE [LARGE SCALE GENOMIC DNA]</scope>
</reference>
<dbReference type="Proteomes" id="UP001642484">
    <property type="component" value="Unassembled WGS sequence"/>
</dbReference>
<dbReference type="EMBL" id="CAXAMN010028917">
    <property type="protein sequence ID" value="CAK9118151.1"/>
    <property type="molecule type" value="Genomic_DNA"/>
</dbReference>
<feature type="compositionally biased region" description="Basic and acidic residues" evidence="1">
    <location>
        <begin position="20"/>
        <end position="49"/>
    </location>
</feature>
<sequence>MKRPSASINETISKMARGVSRADLEADLKEEDERSYEQEAEEAGRDKSKGQKYAKMKGSLPDHVVDLIETQSKSASSPRDFKTMVINKLFKRNSSGKLVLNLEDQLFAEHKKVYAKKYSKEKETALPEAIMKGLYFANDSKAFEQARKDKDIVPVETAEGKTFWAFTSYVKGQEQGKEETQDLSSKKKVDKRQAELLGDCFNQIGWSWKYTDKDCRVLGDGRIPAAIGNLVQQATQSQQRLGKEAMTMIKAWKGDKEDERLAKLKKGHTLIQLNLAKLSHMLEFQELPDDLPPTKENLDKIMKDMAVHTQEYNELVETTRPFVTTSVLASLLMNLFAWGEMSPQVVQKIAKAAYEDACNMQANESNLEDLKNMGEIGASGSTKESQYFIYGVFDKLRAINENQQEDTLGVFFQQLIWSLHWLLEGKWPDVDYLGQKYSASTAEGRRALSPLAGGFRATLWSIIGDLDYFHKALLLPRSTLEKGPCALCRCRGKGAYSWLDFRDCAPWRTVQWSAAQWKLWPQRSPSPLFTMEGFSPWLLAFDFMHCKYLGHDLSVYGSTLKLLVRHVCPHADAAANLRMVWQDVQDFYQRDATPCRFRNMRLSMFERRGASYPKLRGKAAEVKYFCRPLHYAWTKYMNENLLVHRQLALYLKLNCELEELLIVHKDKFALPGDDAARFQSICNSMLLLLSQIAEHFLTDRLFNLTQKAHYIQHIALLSRFLNPRCTWCFQGEDMQKRMSTLAKSCVQGQRPGQCLTKMMLRYRLGLHLVFQEHQ</sequence>
<proteinExistence type="predicted"/>
<organism evidence="2 3">
    <name type="scientific">Durusdinium trenchii</name>
    <dbReference type="NCBI Taxonomy" id="1381693"/>
    <lineage>
        <taxon>Eukaryota</taxon>
        <taxon>Sar</taxon>
        <taxon>Alveolata</taxon>
        <taxon>Dinophyceae</taxon>
        <taxon>Suessiales</taxon>
        <taxon>Symbiodiniaceae</taxon>
        <taxon>Durusdinium</taxon>
    </lineage>
</organism>
<name>A0ABP0T0D2_9DINO</name>
<feature type="region of interest" description="Disordered" evidence="1">
    <location>
        <begin position="1"/>
        <end position="56"/>
    </location>
</feature>
<evidence type="ECO:0000313" key="3">
    <source>
        <dbReference type="Proteomes" id="UP001642484"/>
    </source>
</evidence>
<feature type="compositionally biased region" description="Polar residues" evidence="1">
    <location>
        <begin position="1"/>
        <end position="12"/>
    </location>
</feature>
<comment type="caution">
    <text evidence="2">The sequence shown here is derived from an EMBL/GenBank/DDBJ whole genome shotgun (WGS) entry which is preliminary data.</text>
</comment>
<evidence type="ECO:0000313" key="2">
    <source>
        <dbReference type="EMBL" id="CAK9118151.1"/>
    </source>
</evidence>